<dbReference type="InterPro" id="IPR012337">
    <property type="entry name" value="RNaseH-like_sf"/>
</dbReference>
<evidence type="ECO:0000256" key="1">
    <source>
        <dbReference type="ARBA" id="ARBA00022722"/>
    </source>
</evidence>
<dbReference type="AlphaFoldDB" id="A0AB34J0N9"/>
<evidence type="ECO:0000256" key="2">
    <source>
        <dbReference type="ARBA" id="ARBA00022801"/>
    </source>
</evidence>
<keyword evidence="7" id="KW-1185">Reference proteome</keyword>
<evidence type="ECO:0000256" key="4">
    <source>
        <dbReference type="SAM" id="MobiDB-lite"/>
    </source>
</evidence>
<protein>
    <recommendedName>
        <fullName evidence="5">Exonuclease domain-containing protein</fullName>
    </recommendedName>
</protein>
<dbReference type="InterPro" id="IPR013520">
    <property type="entry name" value="Ribonucl_H"/>
</dbReference>
<evidence type="ECO:0000259" key="5">
    <source>
        <dbReference type="SMART" id="SM00479"/>
    </source>
</evidence>
<feature type="region of interest" description="Disordered" evidence="4">
    <location>
        <begin position="23"/>
        <end position="108"/>
    </location>
</feature>
<dbReference type="EMBL" id="JBGBPQ010000015">
    <property type="protein sequence ID" value="KAL1510420.1"/>
    <property type="molecule type" value="Genomic_DNA"/>
</dbReference>
<accession>A0AB34J0N9</accession>
<organism evidence="6 7">
    <name type="scientific">Prymnesium parvum</name>
    <name type="common">Toxic golden alga</name>
    <dbReference type="NCBI Taxonomy" id="97485"/>
    <lineage>
        <taxon>Eukaryota</taxon>
        <taxon>Haptista</taxon>
        <taxon>Haptophyta</taxon>
        <taxon>Prymnesiophyceae</taxon>
        <taxon>Prymnesiales</taxon>
        <taxon>Prymnesiaceae</taxon>
        <taxon>Prymnesium</taxon>
    </lineage>
</organism>
<dbReference type="SUPFAM" id="SSF53098">
    <property type="entry name" value="Ribonuclease H-like"/>
    <property type="match status" value="1"/>
</dbReference>
<comment type="caution">
    <text evidence="6">The sequence shown here is derived from an EMBL/GenBank/DDBJ whole genome shotgun (WGS) entry which is preliminary data.</text>
</comment>
<dbReference type="Gene3D" id="3.30.420.10">
    <property type="entry name" value="Ribonuclease H-like superfamily/Ribonuclease H"/>
    <property type="match status" value="1"/>
</dbReference>
<dbReference type="PANTHER" id="PTHR23044">
    <property type="entry name" value="3'-5' EXONUCLEASE ERI1-RELATED"/>
    <property type="match status" value="1"/>
</dbReference>
<dbReference type="GO" id="GO:0003676">
    <property type="term" value="F:nucleic acid binding"/>
    <property type="evidence" value="ECO:0007669"/>
    <property type="project" value="InterPro"/>
</dbReference>
<keyword evidence="3" id="KW-0269">Exonuclease</keyword>
<evidence type="ECO:0000313" key="6">
    <source>
        <dbReference type="EMBL" id="KAL1510420.1"/>
    </source>
</evidence>
<keyword evidence="2" id="KW-0378">Hydrolase</keyword>
<reference evidence="6 7" key="1">
    <citation type="journal article" date="2024" name="Science">
        <title>Giant polyketide synthase enzymes in the biosynthesis of giant marine polyether toxins.</title>
        <authorList>
            <person name="Fallon T.R."/>
            <person name="Shende V.V."/>
            <person name="Wierzbicki I.H."/>
            <person name="Pendleton A.L."/>
            <person name="Watervoot N.F."/>
            <person name="Auber R.P."/>
            <person name="Gonzalez D.J."/>
            <person name="Wisecaver J.H."/>
            <person name="Moore B.S."/>
        </authorList>
    </citation>
    <scope>NUCLEOTIDE SEQUENCE [LARGE SCALE GENOMIC DNA]</scope>
    <source>
        <strain evidence="6 7">12B1</strain>
    </source>
</reference>
<dbReference type="CDD" id="cd06133">
    <property type="entry name" value="ERI-1_3'hExo_like"/>
    <property type="match status" value="1"/>
</dbReference>
<evidence type="ECO:0000313" key="7">
    <source>
        <dbReference type="Proteomes" id="UP001515480"/>
    </source>
</evidence>
<proteinExistence type="predicted"/>
<dbReference type="Proteomes" id="UP001515480">
    <property type="component" value="Unassembled WGS sequence"/>
</dbReference>
<dbReference type="Pfam" id="PF00929">
    <property type="entry name" value="RNase_T"/>
    <property type="match status" value="1"/>
</dbReference>
<gene>
    <name evidence="6" type="ORF">AB1Y20_006728</name>
</gene>
<keyword evidence="1" id="KW-0540">Nuclease</keyword>
<evidence type="ECO:0000256" key="3">
    <source>
        <dbReference type="ARBA" id="ARBA00022839"/>
    </source>
</evidence>
<feature type="domain" description="Exonuclease" evidence="5">
    <location>
        <begin position="114"/>
        <end position="306"/>
    </location>
</feature>
<name>A0AB34J0N9_PRYPA</name>
<sequence>MFDDDFCLPDDVLATGIDLTSLAERENKPMAPASRRAPPPGKGTCGSTPARTGSAPANGSCVQLDSHSDDACGGGASKASRMAWGSLRPATSSDMKGRGQRRKGLQAPPPKFTHLVVLDFEWTADKGRGMHPCAEITQFPSVLVEVNGRSSRVLDEFDTFCQPRFNPTLSRFSIQLTGITQLDVDAAPLIEEVLPRYLGWLQSHGLVTESGERVGSWSFVTWSDADIGGTLSTELWQKGMKIPQCFDRWIDLKLLYARHYRMEPSGGLRACVERIGLFFEGREHNGLVDSRNTALIALHMARGSMTYGAYTFCRGTSGLDKNGFTYGSRAAKRLDEAVPVPERKKPAHSARLLAQNVRGLWAASVQKAQSIRLDL</sequence>
<dbReference type="InterPro" id="IPR047201">
    <property type="entry name" value="ERI-1_3'hExo-like"/>
</dbReference>
<feature type="compositionally biased region" description="Polar residues" evidence="4">
    <location>
        <begin position="45"/>
        <end position="65"/>
    </location>
</feature>
<dbReference type="SMART" id="SM00479">
    <property type="entry name" value="EXOIII"/>
    <property type="match status" value="1"/>
</dbReference>
<dbReference type="InterPro" id="IPR036397">
    <property type="entry name" value="RNaseH_sf"/>
</dbReference>
<dbReference type="GO" id="GO:0000175">
    <property type="term" value="F:3'-5'-RNA exonuclease activity"/>
    <property type="evidence" value="ECO:0007669"/>
    <property type="project" value="InterPro"/>
</dbReference>
<dbReference type="InterPro" id="IPR051274">
    <property type="entry name" value="3-5_Exoribonuclease"/>
</dbReference>
<dbReference type="PANTHER" id="PTHR23044:SF61">
    <property type="entry name" value="3'-5' EXORIBONUCLEASE 1-RELATED"/>
    <property type="match status" value="1"/>
</dbReference>